<evidence type="ECO:0000256" key="3">
    <source>
        <dbReference type="ARBA" id="ARBA00022679"/>
    </source>
</evidence>
<dbReference type="SMART" id="SM00220">
    <property type="entry name" value="S_TKc"/>
    <property type="match status" value="1"/>
</dbReference>
<dbReference type="InterPro" id="IPR011009">
    <property type="entry name" value="Kinase-like_dom_sf"/>
</dbReference>
<keyword evidence="6" id="KW-0067">ATP-binding</keyword>
<evidence type="ECO:0000313" key="11">
    <source>
        <dbReference type="Proteomes" id="UP000046395"/>
    </source>
</evidence>
<feature type="compositionally biased region" description="Basic and acidic residues" evidence="9">
    <location>
        <begin position="61"/>
        <end position="70"/>
    </location>
</feature>
<dbReference type="GO" id="GO:0000245">
    <property type="term" value="P:spliceosomal complex assembly"/>
    <property type="evidence" value="ECO:0007669"/>
    <property type="project" value="TreeGrafter"/>
</dbReference>
<keyword evidence="11" id="KW-1185">Reference proteome</keyword>
<dbReference type="STRING" id="70415.A0A5S6R4F7"/>
<evidence type="ECO:0000259" key="10">
    <source>
        <dbReference type="PROSITE" id="PS50011"/>
    </source>
</evidence>
<comment type="catalytic activity">
    <reaction evidence="8">
        <text>L-seryl-[protein] + ATP = O-phospho-L-seryl-[protein] + ADP + H(+)</text>
        <dbReference type="Rhea" id="RHEA:17989"/>
        <dbReference type="Rhea" id="RHEA-COMP:9863"/>
        <dbReference type="Rhea" id="RHEA-COMP:11604"/>
        <dbReference type="ChEBI" id="CHEBI:15378"/>
        <dbReference type="ChEBI" id="CHEBI:29999"/>
        <dbReference type="ChEBI" id="CHEBI:30616"/>
        <dbReference type="ChEBI" id="CHEBI:83421"/>
        <dbReference type="ChEBI" id="CHEBI:456216"/>
        <dbReference type="EC" id="2.7.11.1"/>
    </reaction>
</comment>
<organism evidence="11 12">
    <name type="scientific">Trichuris muris</name>
    <name type="common">Mouse whipworm</name>
    <dbReference type="NCBI Taxonomy" id="70415"/>
    <lineage>
        <taxon>Eukaryota</taxon>
        <taxon>Metazoa</taxon>
        <taxon>Ecdysozoa</taxon>
        <taxon>Nematoda</taxon>
        <taxon>Enoplea</taxon>
        <taxon>Dorylaimia</taxon>
        <taxon>Trichinellida</taxon>
        <taxon>Trichuridae</taxon>
        <taxon>Trichuris</taxon>
    </lineage>
</organism>
<dbReference type="InterPro" id="IPR008271">
    <property type="entry name" value="Ser/Thr_kinase_AS"/>
</dbReference>
<dbReference type="AlphaFoldDB" id="A0A5S6R4F7"/>
<dbReference type="FunFam" id="3.30.200.20:FF:000770">
    <property type="entry name" value="SRSF protein kinase 2"/>
    <property type="match status" value="1"/>
</dbReference>
<evidence type="ECO:0000256" key="2">
    <source>
        <dbReference type="ARBA" id="ARBA00022527"/>
    </source>
</evidence>
<dbReference type="Gene3D" id="1.10.510.10">
    <property type="entry name" value="Transferase(Phosphotransferase) domain 1"/>
    <property type="match status" value="1"/>
</dbReference>
<dbReference type="WBParaSite" id="TMUE_3000014471.2">
    <property type="protein sequence ID" value="TMUE_3000014471.2"/>
    <property type="gene ID" value="WBGene00285856"/>
</dbReference>
<evidence type="ECO:0000256" key="4">
    <source>
        <dbReference type="ARBA" id="ARBA00022741"/>
    </source>
</evidence>
<name>A0A5S6R4F7_TRIMR</name>
<feature type="region of interest" description="Disordered" evidence="9">
    <location>
        <begin position="362"/>
        <end position="426"/>
    </location>
</feature>
<evidence type="ECO:0000256" key="8">
    <source>
        <dbReference type="ARBA" id="ARBA00048679"/>
    </source>
</evidence>
<evidence type="ECO:0000256" key="1">
    <source>
        <dbReference type="ARBA" id="ARBA00012513"/>
    </source>
</evidence>
<dbReference type="EC" id="2.7.11.1" evidence="1"/>
<reference evidence="11" key="1">
    <citation type="submission" date="2014-03" db="EMBL/GenBank/DDBJ databases">
        <title>The whipworm genome and dual-species transcriptomics of an intimate host-pathogen interaction.</title>
        <authorList>
            <person name="Foth B.J."/>
            <person name="Tsai I.J."/>
            <person name="Reid A.J."/>
            <person name="Bancroft A.J."/>
            <person name="Nichol S."/>
            <person name="Tracey A."/>
            <person name="Holroyd N."/>
            <person name="Cotton J.A."/>
            <person name="Stanley E.J."/>
            <person name="Zarowiecki M."/>
            <person name="Liu J.Z."/>
            <person name="Huckvale T."/>
            <person name="Cooper P.J."/>
            <person name="Grencis R.K."/>
            <person name="Berriman M."/>
        </authorList>
    </citation>
    <scope>NUCLEOTIDE SEQUENCE [LARGE SCALE GENOMIC DNA]</scope>
    <source>
        <strain evidence="11">Edinburgh</strain>
    </source>
</reference>
<dbReference type="WBParaSite" id="TMUE_3000014471.1">
    <property type="protein sequence ID" value="TMUE_3000014471.1"/>
    <property type="gene ID" value="WBGene00285856"/>
</dbReference>
<dbReference type="InterPro" id="IPR051334">
    <property type="entry name" value="SRPK"/>
</dbReference>
<dbReference type="GO" id="GO:0005634">
    <property type="term" value="C:nucleus"/>
    <property type="evidence" value="ECO:0007669"/>
    <property type="project" value="TreeGrafter"/>
</dbReference>
<keyword evidence="2" id="KW-0723">Serine/threonine-protein kinase</keyword>
<evidence type="ECO:0000256" key="7">
    <source>
        <dbReference type="ARBA" id="ARBA00047899"/>
    </source>
</evidence>
<feature type="compositionally biased region" description="Basic and acidic residues" evidence="9">
    <location>
        <begin position="83"/>
        <end position="97"/>
    </location>
</feature>
<dbReference type="SUPFAM" id="SSF56112">
    <property type="entry name" value="Protein kinase-like (PK-like)"/>
    <property type="match status" value="1"/>
</dbReference>
<dbReference type="PANTHER" id="PTHR47634">
    <property type="entry name" value="PROTEIN KINASE DOMAIN-CONTAINING PROTEIN-RELATED"/>
    <property type="match status" value="1"/>
</dbReference>
<feature type="compositionally biased region" description="Basic residues" evidence="9">
    <location>
        <begin position="313"/>
        <end position="327"/>
    </location>
</feature>
<dbReference type="InterPro" id="IPR000719">
    <property type="entry name" value="Prot_kinase_dom"/>
</dbReference>
<sequence length="672" mass="75223">MASKEERRVLAIQRRKKRFKNKNPTAHQPSRPQKLAPAASKAVSVDSFACNAGSESGDGSMSHKEDKMETAESSSISDIDASEEVRDSDNDEQENPREYGKGGYCLINLGDILNSRYYVIRKMGWGHFSTVWLCWDMKMKRFVASKVVKCARRYMETAQDEIDLLLCVRHSDVDDTKRDRVISLLDSFKIRAQGGDHMCMVFEVLGDNLLKLIIRSNYEGIPLDEVRSIIRQVLEGLDYLHTKCKIIHTDIKPENVLLCKDPTEVADMAKDTLLKCKMGLKLSVSAVCTASLLSKHEGAKMASGDHGQVSISKNRKKRERHKRRKRQRALEEQLLAELGIALEDIKPQNDSTLKNGENEMQESAVFTSAPEKAPSDGEQTSVKSMDDSWYSPERSPIHPSGSPTLERHPAVHRSVSPSRNDQCAAELQREKRPLLLAHRVYASEEGQSVGSLSFHDAVEVMDVESAGKMAAASAVPHENSTSAQDELNGRTAACKRKRGARKLEVKIADLGNACWIDKHFTEDIQTRQYRALEVLIGAGYGPPADIWSTACMAFELATGDYLFDPRAGSEYGRDDDHLAHIIELLGPVPKSVLNMGRVSKHFFKRTGVLRKIGPMTPWGLKDVLVEKYHWSANEASDFADFLLPMLHYDPAKRATAAQCLQHPWLRCNVNSH</sequence>
<dbReference type="FunFam" id="1.10.510.10:FF:001037">
    <property type="entry name" value="SRSF protein kinase 2"/>
    <property type="match status" value="1"/>
</dbReference>
<dbReference type="GO" id="GO:0004674">
    <property type="term" value="F:protein serine/threonine kinase activity"/>
    <property type="evidence" value="ECO:0007669"/>
    <property type="project" value="UniProtKB-KW"/>
</dbReference>
<dbReference type="PANTHER" id="PTHR47634:SF9">
    <property type="entry name" value="PROTEIN KINASE DOMAIN-CONTAINING PROTEIN-RELATED"/>
    <property type="match status" value="1"/>
</dbReference>
<keyword evidence="4" id="KW-0547">Nucleotide-binding</keyword>
<feature type="region of interest" description="Disordered" evidence="9">
    <location>
        <begin position="299"/>
        <end position="329"/>
    </location>
</feature>
<dbReference type="GO" id="GO:0005524">
    <property type="term" value="F:ATP binding"/>
    <property type="evidence" value="ECO:0007669"/>
    <property type="project" value="UniProtKB-KW"/>
</dbReference>
<dbReference type="Pfam" id="PF00069">
    <property type="entry name" value="Pkinase"/>
    <property type="match status" value="2"/>
</dbReference>
<dbReference type="PROSITE" id="PS50011">
    <property type="entry name" value="PROTEIN_KINASE_DOM"/>
    <property type="match status" value="1"/>
</dbReference>
<dbReference type="Gene3D" id="3.30.200.20">
    <property type="entry name" value="Phosphorylase Kinase, domain 1"/>
    <property type="match status" value="1"/>
</dbReference>
<protein>
    <recommendedName>
        <fullName evidence="1">non-specific serine/threonine protein kinase</fullName>
        <ecNumber evidence="1">2.7.11.1</ecNumber>
    </recommendedName>
</protein>
<feature type="domain" description="Protein kinase" evidence="10">
    <location>
        <begin position="117"/>
        <end position="665"/>
    </location>
</feature>
<evidence type="ECO:0000256" key="9">
    <source>
        <dbReference type="SAM" id="MobiDB-lite"/>
    </source>
</evidence>
<evidence type="ECO:0000256" key="6">
    <source>
        <dbReference type="ARBA" id="ARBA00022840"/>
    </source>
</evidence>
<keyword evidence="3" id="KW-0808">Transferase</keyword>
<keyword evidence="5" id="KW-0418">Kinase</keyword>
<accession>A0A5S6R4F7</accession>
<feature type="compositionally biased region" description="Polar residues" evidence="9">
    <location>
        <begin position="22"/>
        <end position="31"/>
    </location>
</feature>
<proteinExistence type="predicted"/>
<dbReference type="PROSITE" id="PS00108">
    <property type="entry name" value="PROTEIN_KINASE_ST"/>
    <property type="match status" value="1"/>
</dbReference>
<dbReference type="GO" id="GO:0005737">
    <property type="term" value="C:cytoplasm"/>
    <property type="evidence" value="ECO:0007669"/>
    <property type="project" value="TreeGrafter"/>
</dbReference>
<comment type="catalytic activity">
    <reaction evidence="7">
        <text>L-threonyl-[protein] + ATP = O-phospho-L-threonyl-[protein] + ADP + H(+)</text>
        <dbReference type="Rhea" id="RHEA:46608"/>
        <dbReference type="Rhea" id="RHEA-COMP:11060"/>
        <dbReference type="Rhea" id="RHEA-COMP:11605"/>
        <dbReference type="ChEBI" id="CHEBI:15378"/>
        <dbReference type="ChEBI" id="CHEBI:30013"/>
        <dbReference type="ChEBI" id="CHEBI:30616"/>
        <dbReference type="ChEBI" id="CHEBI:61977"/>
        <dbReference type="ChEBI" id="CHEBI:456216"/>
        <dbReference type="EC" id="2.7.11.1"/>
    </reaction>
</comment>
<dbReference type="Proteomes" id="UP000046395">
    <property type="component" value="Unassembled WGS sequence"/>
</dbReference>
<dbReference type="GO" id="GO:0050684">
    <property type="term" value="P:regulation of mRNA processing"/>
    <property type="evidence" value="ECO:0007669"/>
    <property type="project" value="TreeGrafter"/>
</dbReference>
<feature type="region of interest" description="Disordered" evidence="9">
    <location>
        <begin position="1"/>
        <end position="97"/>
    </location>
</feature>
<reference evidence="12" key="2">
    <citation type="submission" date="2019-12" db="UniProtKB">
        <authorList>
            <consortium name="WormBaseParasite"/>
        </authorList>
    </citation>
    <scope>IDENTIFICATION</scope>
</reference>
<evidence type="ECO:0000256" key="5">
    <source>
        <dbReference type="ARBA" id="ARBA00022777"/>
    </source>
</evidence>
<evidence type="ECO:0000313" key="12">
    <source>
        <dbReference type="WBParaSite" id="TMUE_3000014471.1"/>
    </source>
</evidence>